<dbReference type="PROSITE" id="PS00108">
    <property type="entry name" value="PROTEIN_KINASE_ST"/>
    <property type="match status" value="1"/>
</dbReference>
<evidence type="ECO:0000313" key="15">
    <source>
        <dbReference type="Ensembl" id="ENSNFUP00015012847.1"/>
    </source>
</evidence>
<dbReference type="Proteomes" id="UP000694548">
    <property type="component" value="Chromosome sgr11"/>
</dbReference>
<sequence length="507" mass="57179">QGLTLFILMCLLIGSFCFVSRGAFSVVRRCVKVLLGQEFAAKIINTKKLSARGEKTKITPRCLQQHMPTFRLHDSISEEAHHYLIFDLVTGGELFEDIVAREYYSEADASHCIQQILEAVLHCHQMGVVHRDLKPENLLLASKSKGAAVKLADFGLAIEVEGDQQAWFGFAGTPGYLSPEVLRKDPYGKAVDLWACGVILYILLVGYPPFWDEDQHRLYQQIKAGAYDFPSPEWDTVTPEAKDLINKMLTINPAKRISATEALKHPWISHRSTVASCMHRQETVECLKKFNARRKLKGAILTTMLATRNFSGKICRLISHFTSSQVPCVDQMVGSDLNKKADGVKVTLQLSNQNQSRESSESTNTTIEDEDTRVRKQDIIKVTEQLIEAISNGDFESYTKMCDPAVTAFEPEALGNLVEGLDFHRFYFENLWSKNSKPVHTTILNPHIHLVGDEAACIAYIRVTQYIDSNGTPRTAQSEETRVWHRRDGKWQIVHFHRSGSPSTLNK</sequence>
<dbReference type="Pfam" id="PF08332">
    <property type="entry name" value="CaMKII_AD"/>
    <property type="match status" value="1"/>
</dbReference>
<name>A0A8C6KYC3_NOTFU</name>
<dbReference type="SUPFAM" id="SSF54427">
    <property type="entry name" value="NTF2-like"/>
    <property type="match status" value="1"/>
</dbReference>
<dbReference type="Gene3D" id="6.10.140.620">
    <property type="match status" value="1"/>
</dbReference>
<dbReference type="GO" id="GO:0005524">
    <property type="term" value="F:ATP binding"/>
    <property type="evidence" value="ECO:0007669"/>
    <property type="project" value="InterPro"/>
</dbReference>
<dbReference type="FunFam" id="3.10.450.50:FF:000001">
    <property type="entry name" value="calcium/calmodulin-dependent protein kinase type II subunit gamma isoform X1"/>
    <property type="match status" value="1"/>
</dbReference>
<evidence type="ECO:0000256" key="4">
    <source>
        <dbReference type="ARBA" id="ARBA00022553"/>
    </source>
</evidence>
<comment type="subunit">
    <text evidence="11">CAMK2 is composed of four different chains: alpha, beta, gamma, and delta. The different isoforms assemble into homo- or heteromultimeric holoenzymes composed of 8 to 12 subunits.</text>
</comment>
<evidence type="ECO:0000256" key="8">
    <source>
        <dbReference type="ARBA" id="ARBA00047307"/>
    </source>
</evidence>
<dbReference type="PANTHER" id="PTHR24347">
    <property type="entry name" value="SERINE/THREONINE-PROTEIN KINASE"/>
    <property type="match status" value="1"/>
</dbReference>
<dbReference type="InterPro" id="IPR000719">
    <property type="entry name" value="Prot_kinase_dom"/>
</dbReference>
<evidence type="ECO:0000256" key="2">
    <source>
        <dbReference type="ARBA" id="ARBA00012434"/>
    </source>
</evidence>
<protein>
    <recommendedName>
        <fullName evidence="2">calcium/calmodulin-dependent protein kinase</fullName>
        <ecNumber evidence="2">2.7.11.17</ecNumber>
    </recommendedName>
</protein>
<dbReference type="PROSITE" id="PS50011">
    <property type="entry name" value="PROTEIN_KINASE_DOM"/>
    <property type="match status" value="1"/>
</dbReference>
<dbReference type="AlphaFoldDB" id="A0A8C6KYC3"/>
<dbReference type="GO" id="GO:0005516">
    <property type="term" value="F:calmodulin binding"/>
    <property type="evidence" value="ECO:0007669"/>
    <property type="project" value="UniProtKB-KW"/>
</dbReference>
<keyword evidence="7" id="KW-0112">Calmodulin-binding</keyword>
<evidence type="ECO:0000256" key="12">
    <source>
        <dbReference type="SAM" id="MobiDB-lite"/>
    </source>
</evidence>
<organism evidence="15 16">
    <name type="scientific">Nothobranchius furzeri</name>
    <name type="common">Turquoise killifish</name>
    <dbReference type="NCBI Taxonomy" id="105023"/>
    <lineage>
        <taxon>Eukaryota</taxon>
        <taxon>Metazoa</taxon>
        <taxon>Chordata</taxon>
        <taxon>Craniata</taxon>
        <taxon>Vertebrata</taxon>
        <taxon>Euteleostomi</taxon>
        <taxon>Actinopterygii</taxon>
        <taxon>Neopterygii</taxon>
        <taxon>Teleostei</taxon>
        <taxon>Neoteleostei</taxon>
        <taxon>Acanthomorphata</taxon>
        <taxon>Ovalentaria</taxon>
        <taxon>Atherinomorphae</taxon>
        <taxon>Cyprinodontiformes</taxon>
        <taxon>Nothobranchiidae</taxon>
        <taxon>Nothobranchius</taxon>
    </lineage>
</organism>
<keyword evidence="6" id="KW-0418">Kinase</keyword>
<feature type="compositionally biased region" description="Low complexity" evidence="12">
    <location>
        <begin position="350"/>
        <end position="366"/>
    </location>
</feature>
<dbReference type="InterPro" id="IPR008271">
    <property type="entry name" value="Ser/Thr_kinase_AS"/>
</dbReference>
<evidence type="ECO:0000313" key="16">
    <source>
        <dbReference type="Proteomes" id="UP000694548"/>
    </source>
</evidence>
<keyword evidence="3" id="KW-0723">Serine/threonine-protein kinase</keyword>
<evidence type="ECO:0000256" key="5">
    <source>
        <dbReference type="ARBA" id="ARBA00022679"/>
    </source>
</evidence>
<dbReference type="InterPro" id="IPR032710">
    <property type="entry name" value="NTF2-like_dom_sf"/>
</dbReference>
<dbReference type="EC" id="2.7.11.17" evidence="2"/>
<dbReference type="InterPro" id="IPR011009">
    <property type="entry name" value="Kinase-like_dom_sf"/>
</dbReference>
<dbReference type="SMART" id="SM00220">
    <property type="entry name" value="S_TKc"/>
    <property type="match status" value="1"/>
</dbReference>
<keyword evidence="13" id="KW-1133">Transmembrane helix</keyword>
<keyword evidence="5" id="KW-0808">Transferase</keyword>
<evidence type="ECO:0000256" key="3">
    <source>
        <dbReference type="ARBA" id="ARBA00022527"/>
    </source>
</evidence>
<dbReference type="Pfam" id="PF00069">
    <property type="entry name" value="Pkinase"/>
    <property type="match status" value="1"/>
</dbReference>
<reference evidence="15" key="3">
    <citation type="submission" date="2025-09" db="UniProtKB">
        <authorList>
            <consortium name="Ensembl"/>
        </authorList>
    </citation>
    <scope>IDENTIFICATION</scope>
</reference>
<comment type="function">
    <text evidence="10">CaM-kinase II (CAMK2) is a prominent kinase in the central nervous system.</text>
</comment>
<dbReference type="Gene3D" id="3.10.450.50">
    <property type="match status" value="1"/>
</dbReference>
<gene>
    <name evidence="15" type="primary">CAMK2A</name>
</gene>
<feature type="transmembrane region" description="Helical" evidence="13">
    <location>
        <begin position="6"/>
        <end position="24"/>
    </location>
</feature>
<dbReference type="InterPro" id="IPR013543">
    <property type="entry name" value="Ca/CaM-dep_prot_kinase-assoc"/>
</dbReference>
<dbReference type="CDD" id="cd14086">
    <property type="entry name" value="STKc_CaMKII"/>
    <property type="match status" value="1"/>
</dbReference>
<keyword evidence="13" id="KW-0812">Transmembrane</keyword>
<comment type="similarity">
    <text evidence="1">Belongs to the protein kinase superfamily. CAMK Ser/Thr protein kinase family. CaMK subfamily.</text>
</comment>
<evidence type="ECO:0000256" key="13">
    <source>
        <dbReference type="SAM" id="Phobius"/>
    </source>
</evidence>
<dbReference type="GO" id="GO:0004683">
    <property type="term" value="F:calcium/calmodulin-dependent protein kinase activity"/>
    <property type="evidence" value="ECO:0007669"/>
    <property type="project" value="UniProtKB-EC"/>
</dbReference>
<evidence type="ECO:0000256" key="6">
    <source>
        <dbReference type="ARBA" id="ARBA00022777"/>
    </source>
</evidence>
<evidence type="ECO:0000256" key="7">
    <source>
        <dbReference type="ARBA" id="ARBA00022860"/>
    </source>
</evidence>
<keyword evidence="13" id="KW-0472">Membrane</keyword>
<evidence type="ECO:0000256" key="1">
    <source>
        <dbReference type="ARBA" id="ARBA00005354"/>
    </source>
</evidence>
<evidence type="ECO:0000256" key="10">
    <source>
        <dbReference type="ARBA" id="ARBA00056581"/>
    </source>
</evidence>
<dbReference type="SUPFAM" id="SSF56112">
    <property type="entry name" value="Protein kinase-like (PK-like)"/>
    <property type="match status" value="1"/>
</dbReference>
<dbReference type="GeneTree" id="ENSGT00940000155150"/>
<dbReference type="FunFam" id="1.10.510.10:FF:000001">
    <property type="entry name" value="Calcium/calmodulin-dependent protein kinase type II subunit delta"/>
    <property type="match status" value="1"/>
</dbReference>
<comment type="catalytic activity">
    <reaction evidence="8">
        <text>L-threonyl-[protein] + ATP = O-phospho-L-threonyl-[protein] + ADP + H(+)</text>
        <dbReference type="Rhea" id="RHEA:46608"/>
        <dbReference type="Rhea" id="RHEA-COMP:11060"/>
        <dbReference type="Rhea" id="RHEA-COMP:11605"/>
        <dbReference type="ChEBI" id="CHEBI:15378"/>
        <dbReference type="ChEBI" id="CHEBI:30013"/>
        <dbReference type="ChEBI" id="CHEBI:30616"/>
        <dbReference type="ChEBI" id="CHEBI:61977"/>
        <dbReference type="ChEBI" id="CHEBI:456216"/>
        <dbReference type="EC" id="2.7.11.17"/>
    </reaction>
</comment>
<reference evidence="15" key="2">
    <citation type="submission" date="2025-08" db="UniProtKB">
        <authorList>
            <consortium name="Ensembl"/>
        </authorList>
    </citation>
    <scope>IDENTIFICATION</scope>
</reference>
<keyword evidence="16" id="KW-1185">Reference proteome</keyword>
<feature type="domain" description="Protein kinase" evidence="14">
    <location>
        <begin position="13"/>
        <end position="268"/>
    </location>
</feature>
<feature type="transmembrane region" description="Helical" evidence="13">
    <location>
        <begin position="193"/>
        <end position="211"/>
    </location>
</feature>
<accession>A0A8C6KYC3</accession>
<evidence type="ECO:0000256" key="9">
    <source>
        <dbReference type="ARBA" id="ARBA00047430"/>
    </source>
</evidence>
<dbReference type="Ensembl" id="ENSNFUT00015013490.1">
    <property type="protein sequence ID" value="ENSNFUP00015012847.1"/>
    <property type="gene ID" value="ENSNFUG00015005854.1"/>
</dbReference>
<evidence type="ECO:0000259" key="14">
    <source>
        <dbReference type="PROSITE" id="PS50011"/>
    </source>
</evidence>
<proteinExistence type="inferred from homology"/>
<comment type="catalytic activity">
    <reaction evidence="9">
        <text>L-seryl-[protein] + ATP = O-phospho-L-seryl-[protein] + ADP + H(+)</text>
        <dbReference type="Rhea" id="RHEA:17989"/>
        <dbReference type="Rhea" id="RHEA-COMP:9863"/>
        <dbReference type="Rhea" id="RHEA-COMP:11604"/>
        <dbReference type="ChEBI" id="CHEBI:15378"/>
        <dbReference type="ChEBI" id="CHEBI:29999"/>
        <dbReference type="ChEBI" id="CHEBI:30616"/>
        <dbReference type="ChEBI" id="CHEBI:83421"/>
        <dbReference type="ChEBI" id="CHEBI:456216"/>
        <dbReference type="EC" id="2.7.11.17"/>
    </reaction>
</comment>
<feature type="region of interest" description="Disordered" evidence="12">
    <location>
        <begin position="350"/>
        <end position="370"/>
    </location>
</feature>
<evidence type="ECO:0000256" key="11">
    <source>
        <dbReference type="ARBA" id="ARBA00064333"/>
    </source>
</evidence>
<reference evidence="15" key="1">
    <citation type="submission" date="2014-08" db="EMBL/GenBank/DDBJ databases">
        <authorList>
            <person name="Senf B."/>
            <person name="Petzold A."/>
            <person name="Downie B.R."/>
            <person name="Koch P."/>
            <person name="Platzer M."/>
        </authorList>
    </citation>
    <scope>NUCLEOTIDE SEQUENCE [LARGE SCALE GENOMIC DNA]</scope>
    <source>
        <strain evidence="15">GRZ</strain>
    </source>
</reference>
<dbReference type="Gene3D" id="3.30.200.20">
    <property type="entry name" value="Phosphorylase Kinase, domain 1"/>
    <property type="match status" value="1"/>
</dbReference>
<dbReference type="Gene3D" id="1.10.510.10">
    <property type="entry name" value="Transferase(Phosphotransferase) domain 1"/>
    <property type="match status" value="1"/>
</dbReference>
<keyword evidence="4" id="KW-0597">Phosphoprotein</keyword>